<dbReference type="Pfam" id="PF08327">
    <property type="entry name" value="AHSA1"/>
    <property type="match status" value="1"/>
</dbReference>
<dbReference type="InterPro" id="IPR023393">
    <property type="entry name" value="START-like_dom_sf"/>
</dbReference>
<feature type="domain" description="Activator of Hsp90 ATPase homologue 1/2-like C-terminal" evidence="2">
    <location>
        <begin position="14"/>
        <end position="144"/>
    </location>
</feature>
<evidence type="ECO:0000313" key="3">
    <source>
        <dbReference type="EMBL" id="MBB2994859.1"/>
    </source>
</evidence>
<keyword evidence="4" id="KW-1185">Reference proteome</keyword>
<dbReference type="Proteomes" id="UP000523000">
    <property type="component" value="Unassembled WGS sequence"/>
</dbReference>
<gene>
    <name evidence="3" type="ORF">E9229_001050</name>
</gene>
<name>A0A839QFE5_9MICC</name>
<accession>A0A839QFE5</accession>
<dbReference type="SUPFAM" id="SSF55961">
    <property type="entry name" value="Bet v1-like"/>
    <property type="match status" value="1"/>
</dbReference>
<dbReference type="AlphaFoldDB" id="A0A839QFE5"/>
<proteinExistence type="inferred from homology"/>
<evidence type="ECO:0000259" key="2">
    <source>
        <dbReference type="Pfam" id="PF08327"/>
    </source>
</evidence>
<protein>
    <submittedName>
        <fullName evidence="3">Uncharacterized protein YndB with AHSA1/START domain</fullName>
    </submittedName>
</protein>
<comment type="caution">
    <text evidence="3">The sequence shown here is derived from an EMBL/GenBank/DDBJ whole genome shotgun (WGS) entry which is preliminary data.</text>
</comment>
<dbReference type="EMBL" id="JACHVS010000001">
    <property type="protein sequence ID" value="MBB2994859.1"/>
    <property type="molecule type" value="Genomic_DNA"/>
</dbReference>
<reference evidence="3 4" key="1">
    <citation type="submission" date="2020-08" db="EMBL/GenBank/DDBJ databases">
        <title>Sequencing the genomes of 1000 actinobacteria strains.</title>
        <authorList>
            <person name="Klenk H.-P."/>
        </authorList>
    </citation>
    <scope>NUCLEOTIDE SEQUENCE [LARGE SCALE GENOMIC DNA]</scope>
    <source>
        <strain evidence="3 4">DSM 22826</strain>
    </source>
</reference>
<evidence type="ECO:0000256" key="1">
    <source>
        <dbReference type="ARBA" id="ARBA00006817"/>
    </source>
</evidence>
<organism evidence="3 4">
    <name type="scientific">Paeniglutamicibacter cryotolerans</name>
    <dbReference type="NCBI Taxonomy" id="670079"/>
    <lineage>
        <taxon>Bacteria</taxon>
        <taxon>Bacillati</taxon>
        <taxon>Actinomycetota</taxon>
        <taxon>Actinomycetes</taxon>
        <taxon>Micrococcales</taxon>
        <taxon>Micrococcaceae</taxon>
        <taxon>Paeniglutamicibacter</taxon>
    </lineage>
</organism>
<comment type="similarity">
    <text evidence="1">Belongs to the AHA1 family.</text>
</comment>
<dbReference type="CDD" id="cd07814">
    <property type="entry name" value="SRPBCC_CalC_Aha1-like"/>
    <property type="match status" value="1"/>
</dbReference>
<evidence type="ECO:0000313" key="4">
    <source>
        <dbReference type="Proteomes" id="UP000523000"/>
    </source>
</evidence>
<sequence length="148" mass="16367">MDMLDLIIERDFAAPRAALWAAFTEAEILSEWFGPQGWAINPGSCVIDARVGGVQQFVMHSLENPEHTSPVDAVFTEVRVGELLVGRDGPHDMTLHMIIDLRIEFSDMPGGTHLRLVQGPLPDEVIEPSRAGWESSFGKLDRLLADFA</sequence>
<dbReference type="InterPro" id="IPR013538">
    <property type="entry name" value="ASHA1/2-like_C"/>
</dbReference>
<dbReference type="Gene3D" id="3.30.530.20">
    <property type="match status" value="1"/>
</dbReference>